<organism evidence="2 3">
    <name type="scientific">Triticum urartu</name>
    <name type="common">Red wild einkorn</name>
    <name type="synonym">Crithodium urartu</name>
    <dbReference type="NCBI Taxonomy" id="4572"/>
    <lineage>
        <taxon>Eukaryota</taxon>
        <taxon>Viridiplantae</taxon>
        <taxon>Streptophyta</taxon>
        <taxon>Embryophyta</taxon>
        <taxon>Tracheophyta</taxon>
        <taxon>Spermatophyta</taxon>
        <taxon>Magnoliopsida</taxon>
        <taxon>Liliopsida</taxon>
        <taxon>Poales</taxon>
        <taxon>Poaceae</taxon>
        <taxon>BOP clade</taxon>
        <taxon>Pooideae</taxon>
        <taxon>Triticodae</taxon>
        <taxon>Triticeae</taxon>
        <taxon>Triticinae</taxon>
        <taxon>Triticum</taxon>
    </lineage>
</organism>
<reference evidence="2" key="2">
    <citation type="submission" date="2018-03" db="EMBL/GenBank/DDBJ databases">
        <title>The Triticum urartu genome reveals the dynamic nature of wheat genome evolution.</title>
        <authorList>
            <person name="Ling H."/>
            <person name="Ma B."/>
            <person name="Shi X."/>
            <person name="Liu H."/>
            <person name="Dong L."/>
            <person name="Sun H."/>
            <person name="Cao Y."/>
            <person name="Gao Q."/>
            <person name="Zheng S."/>
            <person name="Li Y."/>
            <person name="Yu Y."/>
            <person name="Du H."/>
            <person name="Qi M."/>
            <person name="Li Y."/>
            <person name="Yu H."/>
            <person name="Cui Y."/>
            <person name="Wang N."/>
            <person name="Chen C."/>
            <person name="Wu H."/>
            <person name="Zhao Y."/>
            <person name="Zhang J."/>
            <person name="Li Y."/>
            <person name="Zhou W."/>
            <person name="Zhang B."/>
            <person name="Hu W."/>
            <person name="Eijk M."/>
            <person name="Tang J."/>
            <person name="Witsenboer H."/>
            <person name="Zhao S."/>
            <person name="Li Z."/>
            <person name="Zhang A."/>
            <person name="Wang D."/>
            <person name="Liang C."/>
        </authorList>
    </citation>
    <scope>NUCLEOTIDE SEQUENCE [LARGE SCALE GENOMIC DNA]</scope>
    <source>
        <strain evidence="2">cv. G1812</strain>
    </source>
</reference>
<dbReference type="Gramene" id="TuG1812G0400000434.01.T01">
    <property type="protein sequence ID" value="TuG1812G0400000434.01.T01.cds412742"/>
    <property type="gene ID" value="TuG1812G0400000434.01"/>
</dbReference>
<reference evidence="2" key="3">
    <citation type="submission" date="2022-06" db="UniProtKB">
        <authorList>
            <consortium name="EnsemblPlants"/>
        </authorList>
    </citation>
    <scope>IDENTIFICATION</scope>
</reference>
<dbReference type="AlphaFoldDB" id="A0A8R7Q1D7"/>
<evidence type="ECO:0000313" key="3">
    <source>
        <dbReference type="Proteomes" id="UP000015106"/>
    </source>
</evidence>
<sequence>LSFPIESPLPLLQRELKISRGDRARRHYLAPSTRPLTSPSTRKPSKSLPAVISFDHATGSSDASLERLPSPPSSPRTSSSSVVICRLSGPAPASLTSPSAS</sequence>
<reference evidence="3" key="1">
    <citation type="journal article" date="2013" name="Nature">
        <title>Draft genome of the wheat A-genome progenitor Triticum urartu.</title>
        <authorList>
            <person name="Ling H.Q."/>
            <person name="Zhao S."/>
            <person name="Liu D."/>
            <person name="Wang J."/>
            <person name="Sun H."/>
            <person name="Zhang C."/>
            <person name="Fan H."/>
            <person name="Li D."/>
            <person name="Dong L."/>
            <person name="Tao Y."/>
            <person name="Gao C."/>
            <person name="Wu H."/>
            <person name="Li Y."/>
            <person name="Cui Y."/>
            <person name="Guo X."/>
            <person name="Zheng S."/>
            <person name="Wang B."/>
            <person name="Yu K."/>
            <person name="Liang Q."/>
            <person name="Yang W."/>
            <person name="Lou X."/>
            <person name="Chen J."/>
            <person name="Feng M."/>
            <person name="Jian J."/>
            <person name="Zhang X."/>
            <person name="Luo G."/>
            <person name="Jiang Y."/>
            <person name="Liu J."/>
            <person name="Wang Z."/>
            <person name="Sha Y."/>
            <person name="Zhang B."/>
            <person name="Wu H."/>
            <person name="Tang D."/>
            <person name="Shen Q."/>
            <person name="Xue P."/>
            <person name="Zou S."/>
            <person name="Wang X."/>
            <person name="Liu X."/>
            <person name="Wang F."/>
            <person name="Yang Y."/>
            <person name="An X."/>
            <person name="Dong Z."/>
            <person name="Zhang K."/>
            <person name="Zhang X."/>
            <person name="Luo M.C."/>
            <person name="Dvorak J."/>
            <person name="Tong Y."/>
            <person name="Wang J."/>
            <person name="Yang H."/>
            <person name="Li Z."/>
            <person name="Wang D."/>
            <person name="Zhang A."/>
            <person name="Wang J."/>
        </authorList>
    </citation>
    <scope>NUCLEOTIDE SEQUENCE</scope>
    <source>
        <strain evidence="3">cv. G1812</strain>
    </source>
</reference>
<evidence type="ECO:0000256" key="1">
    <source>
        <dbReference type="SAM" id="MobiDB-lite"/>
    </source>
</evidence>
<proteinExistence type="predicted"/>
<feature type="region of interest" description="Disordered" evidence="1">
    <location>
        <begin position="20"/>
        <end position="101"/>
    </location>
</feature>
<protein>
    <submittedName>
        <fullName evidence="2">Uncharacterized protein</fullName>
    </submittedName>
</protein>
<evidence type="ECO:0000313" key="2">
    <source>
        <dbReference type="EnsemblPlants" id="TuG1812G0400000434.01.T01.cds412742"/>
    </source>
</evidence>
<dbReference type="Proteomes" id="UP000015106">
    <property type="component" value="Chromosome 4"/>
</dbReference>
<keyword evidence="3" id="KW-1185">Reference proteome</keyword>
<accession>A0A8R7Q1D7</accession>
<dbReference type="EnsemblPlants" id="TuG1812G0400000434.01.T01">
    <property type="protein sequence ID" value="TuG1812G0400000434.01.T01.cds412742"/>
    <property type="gene ID" value="TuG1812G0400000434.01"/>
</dbReference>
<name>A0A8R7Q1D7_TRIUA</name>
<feature type="compositionally biased region" description="Low complexity" evidence="1">
    <location>
        <begin position="88"/>
        <end position="101"/>
    </location>
</feature>